<dbReference type="Gene3D" id="3.40.50.2300">
    <property type="match status" value="2"/>
</dbReference>
<gene>
    <name evidence="7" type="ORF">RXV79_08530</name>
</gene>
<evidence type="ECO:0000256" key="1">
    <source>
        <dbReference type="ARBA" id="ARBA00010062"/>
    </source>
</evidence>
<keyword evidence="4" id="KW-0029">Amino-acid transport</keyword>
<dbReference type="InterPro" id="IPR028081">
    <property type="entry name" value="Leu-bd"/>
</dbReference>
<evidence type="ECO:0000256" key="5">
    <source>
        <dbReference type="SAM" id="SignalP"/>
    </source>
</evidence>
<protein>
    <submittedName>
        <fullName evidence="7">ABC transporter substrate-binding protein</fullName>
    </submittedName>
</protein>
<organism evidence="7 8">
    <name type="scientific">Piscinibacter gummiphilus</name>
    <dbReference type="NCBI Taxonomy" id="946333"/>
    <lineage>
        <taxon>Bacteria</taxon>
        <taxon>Pseudomonadati</taxon>
        <taxon>Pseudomonadota</taxon>
        <taxon>Betaproteobacteria</taxon>
        <taxon>Burkholderiales</taxon>
        <taxon>Sphaerotilaceae</taxon>
        <taxon>Piscinibacter</taxon>
    </lineage>
</organism>
<keyword evidence="2" id="KW-0813">Transport</keyword>
<sequence length="399" mass="44025">MHSHIRYLAAVALCAMSSWAAAQTVRIGFIAPLTGGSSDFGNSARFGAELAVNEINEVGGYMGRKFELVARDDMGDPEAGFKVSQELVHKEKVDFTVGFCNTGVAMRSLEVFQSAKHVLMVPCSQGTAVTTKYPARDSYIFRVAPPDHTNAKFLVSEVVDRRQWTRVAIFADRTGYGDGGLRDLKAELAKRKLEPVYVARFPLGVKSLVEEMRAAKAARADAIISYAVGPEQAVAVKSRQEAGHNIPYFAPWPLSFRSVLENAGAGALEGTMMVQTIIHNTLNEHRASFIARYYKHSSETRIGSLMAAAQSYDAVNLMLRAMFITKGDTDGAKLKAALGRLGRPYKGVVTTYNRPFTDDDHEAFTENMLFLGVWKKGQIEFFYPEDAKRAGFIRRKKDA</sequence>
<keyword evidence="3 5" id="KW-0732">Signal</keyword>
<dbReference type="Pfam" id="PF13458">
    <property type="entry name" value="Peripla_BP_6"/>
    <property type="match status" value="1"/>
</dbReference>
<reference evidence="7 8" key="1">
    <citation type="submission" date="2023-10" db="EMBL/GenBank/DDBJ databases">
        <title>Bacteria for the degradation of biodegradable plastic PBAT(Polybutylene adipate terephthalate).</title>
        <authorList>
            <person name="Weon H.-Y."/>
            <person name="Yeon J."/>
        </authorList>
    </citation>
    <scope>NUCLEOTIDE SEQUENCE [LARGE SCALE GENOMIC DNA]</scope>
    <source>
        <strain evidence="7 8">SBD 7-3</strain>
    </source>
</reference>
<dbReference type="InterPro" id="IPR028082">
    <property type="entry name" value="Peripla_BP_I"/>
</dbReference>
<dbReference type="RefSeq" id="WP_316702995.1">
    <property type="nucleotide sequence ID" value="NZ_CP136336.1"/>
</dbReference>
<comment type="similarity">
    <text evidence="1">Belongs to the leucine-binding protein family.</text>
</comment>
<dbReference type="InterPro" id="IPR051010">
    <property type="entry name" value="BCAA_transport"/>
</dbReference>
<accession>A0ABZ0CYR2</accession>
<name>A0ABZ0CYR2_9BURK</name>
<evidence type="ECO:0000256" key="2">
    <source>
        <dbReference type="ARBA" id="ARBA00022448"/>
    </source>
</evidence>
<dbReference type="SUPFAM" id="SSF53822">
    <property type="entry name" value="Periplasmic binding protein-like I"/>
    <property type="match status" value="1"/>
</dbReference>
<feature type="domain" description="Leucine-binding protein" evidence="6">
    <location>
        <begin position="24"/>
        <end position="373"/>
    </location>
</feature>
<dbReference type="PANTHER" id="PTHR30483:SF6">
    <property type="entry name" value="PERIPLASMIC BINDING PROTEIN OF ABC TRANSPORTER FOR NATURAL AMINO ACIDS"/>
    <property type="match status" value="1"/>
</dbReference>
<evidence type="ECO:0000259" key="6">
    <source>
        <dbReference type="Pfam" id="PF13458"/>
    </source>
</evidence>
<keyword evidence="8" id="KW-1185">Reference proteome</keyword>
<feature type="signal peptide" evidence="5">
    <location>
        <begin position="1"/>
        <end position="22"/>
    </location>
</feature>
<feature type="chain" id="PRO_5046723641" evidence="5">
    <location>
        <begin position="23"/>
        <end position="399"/>
    </location>
</feature>
<evidence type="ECO:0000313" key="7">
    <source>
        <dbReference type="EMBL" id="WOB10097.1"/>
    </source>
</evidence>
<dbReference type="Proteomes" id="UP001303946">
    <property type="component" value="Chromosome"/>
</dbReference>
<dbReference type="EMBL" id="CP136336">
    <property type="protein sequence ID" value="WOB10097.1"/>
    <property type="molecule type" value="Genomic_DNA"/>
</dbReference>
<dbReference type="CDD" id="cd06335">
    <property type="entry name" value="PBP1_ABC_ligand_binding-like"/>
    <property type="match status" value="1"/>
</dbReference>
<dbReference type="InterPro" id="IPR000709">
    <property type="entry name" value="Leu_Ile_Val-bd"/>
</dbReference>
<evidence type="ECO:0000256" key="3">
    <source>
        <dbReference type="ARBA" id="ARBA00022729"/>
    </source>
</evidence>
<proteinExistence type="inferred from homology"/>
<evidence type="ECO:0000313" key="8">
    <source>
        <dbReference type="Proteomes" id="UP001303946"/>
    </source>
</evidence>
<evidence type="ECO:0000256" key="4">
    <source>
        <dbReference type="ARBA" id="ARBA00022970"/>
    </source>
</evidence>
<dbReference type="PANTHER" id="PTHR30483">
    <property type="entry name" value="LEUCINE-SPECIFIC-BINDING PROTEIN"/>
    <property type="match status" value="1"/>
</dbReference>
<dbReference type="PRINTS" id="PR00337">
    <property type="entry name" value="LEUILEVALBP"/>
</dbReference>